<dbReference type="Pfam" id="PF04738">
    <property type="entry name" value="Lant_dehydr_N"/>
    <property type="match status" value="1"/>
</dbReference>
<dbReference type="InterPro" id="IPR006827">
    <property type="entry name" value="Lant_deHydtase_N"/>
</dbReference>
<evidence type="ECO:0000313" key="3">
    <source>
        <dbReference type="Proteomes" id="UP000035213"/>
    </source>
</evidence>
<name>A0A0G3M566_CHRGL</name>
<dbReference type="STRING" id="1324352.OK18_18460"/>
<accession>A0A0G3M566</accession>
<gene>
    <name evidence="2" type="ORF">OK18_18460</name>
</gene>
<dbReference type="EMBL" id="CP009928">
    <property type="protein sequence ID" value="AKK74321.1"/>
    <property type="molecule type" value="Genomic_DNA"/>
</dbReference>
<organism evidence="2 3">
    <name type="scientific">Chryseobacterium gallinarum</name>
    <dbReference type="NCBI Taxonomy" id="1324352"/>
    <lineage>
        <taxon>Bacteria</taxon>
        <taxon>Pseudomonadati</taxon>
        <taxon>Bacteroidota</taxon>
        <taxon>Flavobacteriia</taxon>
        <taxon>Flavobacteriales</taxon>
        <taxon>Weeksellaceae</taxon>
        <taxon>Chryseobacterium group</taxon>
        <taxon>Chryseobacterium</taxon>
    </lineage>
</organism>
<evidence type="ECO:0000259" key="1">
    <source>
        <dbReference type="Pfam" id="PF04738"/>
    </source>
</evidence>
<proteinExistence type="predicted"/>
<dbReference type="KEGG" id="cgn:OK18_18460"/>
<dbReference type="Proteomes" id="UP000035213">
    <property type="component" value="Chromosome"/>
</dbReference>
<sequence length="744" mass="86497">MVKIFININHMKKEYSASDQFIIRYPFFPFAYDSGWSLNDMYESEEFLHPLFIASPILYDEFKKCKEGKIKDRKTIDKINTSLYKYWSRIKSRSTPFGLFAGVSIGKIDYRNEMVFSENAYSKIRMDMKYLYNVFLFLKDLPEVKRKTLFYPNDSIYSFYGKYRFIERKYSKDSIRYEISVTDKSAALKKILVLARKGISYKEVLDFLVSEGYEEDEGLYEYIDQIIDSQVLINELEPTLIGEDYLEKIIMTLEKRGINHDMVKQLQELKSGLDRLNHQGATIKTGDILPIEKKVQNMGIPFESQHLIQVDSSRQFRSLSLSKDYTDELSEAISFLSKIGAVKNENTDLKAFIHDYSEKYETEELPLLHALDPEIGIGYPPGKNMGNGYTNSLIHNFQTYSEDAAQEKKGWNPVQDVLIEKIMKAKENRQNEIILSQEDFPSWDTMKPINMPPVIHSMFEVINDSADNTLLHIHFVGTGSGANLMGRFSRLDQSMEGYIKNLVKTEQVNSDAELVEISHLSDSPRIGNISIRPKLTQYEITCLSNSNLDQQFVIPLSDIMISVKHDKIVLRSEKLKKEILPVLTTAHNFKNSSLDIYRFLCDIQHQHSLFKGFMVNLNLALNHIPRIKYKNTVLRLASWKVTKNELNHILEKEVDEEVKKEYVAEWTKKRNIPQYVLIAEDDNEMFVDFYNIHSINVFLSLLKRNSTLALIEFLFNDKTAVVKDHLGNSYRNQIILPLFKNNEN</sequence>
<dbReference type="AlphaFoldDB" id="A0A0G3M566"/>
<evidence type="ECO:0000313" key="2">
    <source>
        <dbReference type="EMBL" id="AKK74321.1"/>
    </source>
</evidence>
<feature type="domain" description="Lantibiotic dehydratase N-terminal" evidence="1">
    <location>
        <begin position="45"/>
        <end position="691"/>
    </location>
</feature>
<protein>
    <recommendedName>
        <fullName evidence="1">Lantibiotic dehydratase N-terminal domain-containing protein</fullName>
    </recommendedName>
</protein>
<dbReference type="PATRIC" id="fig|1324352.5.peg.3868"/>
<reference evidence="2 3" key="1">
    <citation type="submission" date="2014-11" db="EMBL/GenBank/DDBJ databases">
        <authorList>
            <person name="Park G.-S."/>
            <person name="Hong S.-J."/>
            <person name="Jung B.K."/>
            <person name="Khan A.R."/>
            <person name="Kwak Y."/>
            <person name="Shin J.-H."/>
        </authorList>
    </citation>
    <scope>NUCLEOTIDE SEQUENCE [LARGE SCALE GENOMIC DNA]</scope>
    <source>
        <strain evidence="2 3">DSM 27622</strain>
    </source>
</reference>